<protein>
    <submittedName>
        <fullName evidence="2">Ankyrin repeat domain-containing protein</fullName>
    </submittedName>
</protein>
<dbReference type="Proteomes" id="UP000317365">
    <property type="component" value="Chromosome"/>
</dbReference>
<feature type="repeat" description="ANK" evidence="1">
    <location>
        <begin position="121"/>
        <end position="153"/>
    </location>
</feature>
<dbReference type="InterPro" id="IPR002110">
    <property type="entry name" value="Ankyrin_rpt"/>
</dbReference>
<accession>A0A515EPN5</accession>
<gene>
    <name evidence="2" type="ORF">EXZ61_10870</name>
</gene>
<dbReference type="PANTHER" id="PTHR22677">
    <property type="entry name" value="ANKYRIN REPEAT DOMAIN-CONTAINING PROTEIN 60"/>
    <property type="match status" value="1"/>
</dbReference>
<reference evidence="3" key="1">
    <citation type="submission" date="2019-02" db="EMBL/GenBank/DDBJ databases">
        <title>Complete genome sequence of Rhodoferax sp. Gr-4.</title>
        <authorList>
            <person name="Jin L."/>
        </authorList>
    </citation>
    <scope>NUCLEOTIDE SEQUENCE [LARGE SCALE GENOMIC DNA]</scope>
    <source>
        <strain evidence="3">Gr-4</strain>
    </source>
</reference>
<dbReference type="PROSITE" id="PS50297">
    <property type="entry name" value="ANK_REP_REGION"/>
    <property type="match status" value="2"/>
</dbReference>
<sequence>MKTSARRFGIGILFLLFGTPAVAGSYEDFFVAVRQDNPAEVIALLNKGFDPNTVNPNGVPAILAALQLNSPKVAKALALNPNTLVDVRTTKDESPLMLSAIKGYNDVSWILIQRDADINKPGWTPLHYAATGGNLEIVNELLAKHAYVDAESPNGTTALMMAALYGSADVVRALLAAEADLTVKNSLGLSALDFAQKSERKEIIELIASKMRVQRSKSGW</sequence>
<evidence type="ECO:0000256" key="1">
    <source>
        <dbReference type="PROSITE-ProRule" id="PRU00023"/>
    </source>
</evidence>
<dbReference type="Gene3D" id="1.25.40.20">
    <property type="entry name" value="Ankyrin repeat-containing domain"/>
    <property type="match status" value="1"/>
</dbReference>
<dbReference type="SMART" id="SM00248">
    <property type="entry name" value="ANK"/>
    <property type="match status" value="4"/>
</dbReference>
<reference evidence="3" key="2">
    <citation type="journal article" date="2020" name="Int. J. Syst. Evol. Microbiol.">
        <title>Genomic insights into a novel species Rhodoferax aquaticus sp. nov., isolated from freshwater.</title>
        <authorList>
            <person name="Li T."/>
            <person name="Zhuo Y."/>
            <person name="Jin C.Z."/>
            <person name="Wu X."/>
            <person name="Ko S.R."/>
            <person name="Jin F.J."/>
            <person name="Ahn C.Y."/>
            <person name="Oh H.M."/>
            <person name="Lee H.G."/>
            <person name="Jin L."/>
        </authorList>
    </citation>
    <scope>NUCLEOTIDE SEQUENCE [LARGE SCALE GENOMIC DNA]</scope>
    <source>
        <strain evidence="3">Gr-4</strain>
    </source>
</reference>
<dbReference type="KEGG" id="rhg:EXZ61_10870"/>
<dbReference type="Pfam" id="PF12796">
    <property type="entry name" value="Ank_2"/>
    <property type="match status" value="2"/>
</dbReference>
<keyword evidence="3" id="KW-1185">Reference proteome</keyword>
<dbReference type="SUPFAM" id="SSF48403">
    <property type="entry name" value="Ankyrin repeat"/>
    <property type="match status" value="1"/>
</dbReference>
<proteinExistence type="predicted"/>
<evidence type="ECO:0000313" key="2">
    <source>
        <dbReference type="EMBL" id="QDL54628.1"/>
    </source>
</evidence>
<organism evidence="2 3">
    <name type="scientific">Rhodoferax aquaticus</name>
    <dbReference type="NCBI Taxonomy" id="2527691"/>
    <lineage>
        <taxon>Bacteria</taxon>
        <taxon>Pseudomonadati</taxon>
        <taxon>Pseudomonadota</taxon>
        <taxon>Betaproteobacteria</taxon>
        <taxon>Burkholderiales</taxon>
        <taxon>Comamonadaceae</taxon>
        <taxon>Rhodoferax</taxon>
    </lineage>
</organism>
<dbReference type="PANTHER" id="PTHR22677:SF4">
    <property type="entry name" value="USHER SYNDROME TYPE-1G PROTEIN-LIKE PROTEIN"/>
    <property type="match status" value="1"/>
</dbReference>
<dbReference type="InterPro" id="IPR036770">
    <property type="entry name" value="Ankyrin_rpt-contain_sf"/>
</dbReference>
<dbReference type="AlphaFoldDB" id="A0A515EPN5"/>
<feature type="repeat" description="ANK" evidence="1">
    <location>
        <begin position="154"/>
        <end position="186"/>
    </location>
</feature>
<dbReference type="PROSITE" id="PS50088">
    <property type="entry name" value="ANK_REPEAT"/>
    <property type="match status" value="2"/>
</dbReference>
<name>A0A515EPN5_9BURK</name>
<dbReference type="EMBL" id="CP036282">
    <property type="protein sequence ID" value="QDL54628.1"/>
    <property type="molecule type" value="Genomic_DNA"/>
</dbReference>
<keyword evidence="1" id="KW-0040">ANK repeat</keyword>
<dbReference type="RefSeq" id="WP_142811717.1">
    <property type="nucleotide sequence ID" value="NZ_CP036282.1"/>
</dbReference>
<dbReference type="PRINTS" id="PR01415">
    <property type="entry name" value="ANKYRIN"/>
</dbReference>
<evidence type="ECO:0000313" key="3">
    <source>
        <dbReference type="Proteomes" id="UP000317365"/>
    </source>
</evidence>
<dbReference type="InterPro" id="IPR039323">
    <property type="entry name" value="ANKRD_45/46/60"/>
</dbReference>